<evidence type="ECO:0000313" key="2">
    <source>
        <dbReference type="Proteomes" id="UP000317909"/>
    </source>
</evidence>
<evidence type="ECO:0008006" key="3">
    <source>
        <dbReference type="Google" id="ProtNLM"/>
    </source>
</evidence>
<proteinExistence type="predicted"/>
<dbReference type="KEGG" id="llh:I41_16820"/>
<reference evidence="1 2" key="1">
    <citation type="submission" date="2019-02" db="EMBL/GenBank/DDBJ databases">
        <title>Deep-cultivation of Planctomycetes and their phenomic and genomic characterization uncovers novel biology.</title>
        <authorList>
            <person name="Wiegand S."/>
            <person name="Jogler M."/>
            <person name="Boedeker C."/>
            <person name="Pinto D."/>
            <person name="Vollmers J."/>
            <person name="Rivas-Marin E."/>
            <person name="Kohn T."/>
            <person name="Peeters S.H."/>
            <person name="Heuer A."/>
            <person name="Rast P."/>
            <person name="Oberbeckmann S."/>
            <person name="Bunk B."/>
            <person name="Jeske O."/>
            <person name="Meyerdierks A."/>
            <person name="Storesund J.E."/>
            <person name="Kallscheuer N."/>
            <person name="Luecker S."/>
            <person name="Lage O.M."/>
            <person name="Pohl T."/>
            <person name="Merkel B.J."/>
            <person name="Hornburger P."/>
            <person name="Mueller R.-W."/>
            <person name="Bruemmer F."/>
            <person name="Labrenz M."/>
            <person name="Spormann A.M."/>
            <person name="Op den Camp H."/>
            <person name="Overmann J."/>
            <person name="Amann R."/>
            <person name="Jetten M.S.M."/>
            <person name="Mascher T."/>
            <person name="Medema M.H."/>
            <person name="Devos D.P."/>
            <person name="Kaster A.-K."/>
            <person name="Ovreas L."/>
            <person name="Rohde M."/>
            <person name="Galperin M.Y."/>
            <person name="Jogler C."/>
        </authorList>
    </citation>
    <scope>NUCLEOTIDE SEQUENCE [LARGE SCALE GENOMIC DNA]</scope>
    <source>
        <strain evidence="1 2">I41</strain>
    </source>
</reference>
<evidence type="ECO:0000313" key="1">
    <source>
        <dbReference type="EMBL" id="QDT72502.1"/>
    </source>
</evidence>
<organism evidence="1 2">
    <name type="scientific">Lacipirellula limnantheis</name>
    <dbReference type="NCBI Taxonomy" id="2528024"/>
    <lineage>
        <taxon>Bacteria</taxon>
        <taxon>Pseudomonadati</taxon>
        <taxon>Planctomycetota</taxon>
        <taxon>Planctomycetia</taxon>
        <taxon>Pirellulales</taxon>
        <taxon>Lacipirellulaceae</taxon>
        <taxon>Lacipirellula</taxon>
    </lineage>
</organism>
<dbReference type="PROSITE" id="PS51257">
    <property type="entry name" value="PROKAR_LIPOPROTEIN"/>
    <property type="match status" value="1"/>
</dbReference>
<dbReference type="AlphaFoldDB" id="A0A517TVV7"/>
<gene>
    <name evidence="1" type="ORF">I41_16820</name>
</gene>
<name>A0A517TVV7_9BACT</name>
<dbReference type="Proteomes" id="UP000317909">
    <property type="component" value="Chromosome"/>
</dbReference>
<dbReference type="EMBL" id="CP036339">
    <property type="protein sequence ID" value="QDT72502.1"/>
    <property type="molecule type" value="Genomic_DNA"/>
</dbReference>
<dbReference type="RefSeq" id="WP_145432064.1">
    <property type="nucleotide sequence ID" value="NZ_CP036339.1"/>
</dbReference>
<protein>
    <recommendedName>
        <fullName evidence="3">Lipoprotein</fullName>
    </recommendedName>
</protein>
<keyword evidence="2" id="KW-1185">Reference proteome</keyword>
<sequence>MRLLSIATAISLAVLTAGCVFTTHKLSEVGQAVTDEAIVGVWEEQSDPEFGSGGRIAIEHYTNGLYLHRDLDSGDPHSNPFRLFKIGDVTYLEEDLAECAALNGKVLVEAAKQDPNTPPGNLLPVRCERRGEWIAVWLADQTVIDRLIKDGELVGTPGVGWLGTAVITSTAVELAACLEKHSDEIYRMDDPRPLQRRIYRRVSTQVPAEVSDSKRKP</sequence>
<accession>A0A517TVV7</accession>